<proteinExistence type="predicted"/>
<protein>
    <submittedName>
        <fullName evidence="2">Uncharacterized protein</fullName>
    </submittedName>
</protein>
<evidence type="ECO:0000313" key="2">
    <source>
        <dbReference type="EMBL" id="KAJ4477196.1"/>
    </source>
</evidence>
<organism evidence="2 3">
    <name type="scientific">Lentinula aciculospora</name>
    <dbReference type="NCBI Taxonomy" id="153920"/>
    <lineage>
        <taxon>Eukaryota</taxon>
        <taxon>Fungi</taxon>
        <taxon>Dikarya</taxon>
        <taxon>Basidiomycota</taxon>
        <taxon>Agaricomycotina</taxon>
        <taxon>Agaricomycetes</taxon>
        <taxon>Agaricomycetidae</taxon>
        <taxon>Agaricales</taxon>
        <taxon>Marasmiineae</taxon>
        <taxon>Omphalotaceae</taxon>
        <taxon>Lentinula</taxon>
    </lineage>
</organism>
<accession>A0A9W9DM37</accession>
<evidence type="ECO:0000313" key="3">
    <source>
        <dbReference type="Proteomes" id="UP001150266"/>
    </source>
</evidence>
<dbReference type="EMBL" id="JAOTPV010000010">
    <property type="protein sequence ID" value="KAJ4477196.1"/>
    <property type="molecule type" value="Genomic_DNA"/>
</dbReference>
<gene>
    <name evidence="2" type="ORF">J3R30DRAFT_3483166</name>
</gene>
<keyword evidence="1" id="KW-1133">Transmembrane helix</keyword>
<sequence length="468" mass="51860">MDHEKMPLLYTDDSSPNPKFPAAAFSFPESFAASQEQDRSRLRAQRRKRILRHLLVLFSFVFLGVYYFDLVHVHKYHSHRHHPHRSHWNNGVSRVDSDAGLHVPSGLTIQHCAEWLEAERIDPEGLYVVQHTFALPMDSDLLFLVARGRSMNGNVNIIQSNETSDSAVVTISTSYDDADLLNLFKLCNVAAREGENGVGIFSSQSHPRHHDHHVSFDITVAFPQGSGPSPLVVSDFKTEMKGIFGHQVANLTESIFFDSISLSGAYRPVHVDSLQARSVRIHSVNSPIEGNFTVKKLLRLSTANAHINISASLWNHKDDEDITELVMNTVNSPIEASVSLSEETTSSDGTFRVGAHNANGAVEIAFPAAPINSTVLLNAKTAAAPIHVQMHNTFEGAFTVHSAPFDKKIIVTDEGPDPEGKDRKRNLIFDVINRRFSKGKVFWGDEQSDRARGSVGLDTVSGQISLKF</sequence>
<comment type="caution">
    <text evidence="2">The sequence shown here is derived from an EMBL/GenBank/DDBJ whole genome shotgun (WGS) entry which is preliminary data.</text>
</comment>
<evidence type="ECO:0000256" key="1">
    <source>
        <dbReference type="SAM" id="Phobius"/>
    </source>
</evidence>
<dbReference type="AlphaFoldDB" id="A0A9W9DM37"/>
<name>A0A9W9DM37_9AGAR</name>
<dbReference type="Proteomes" id="UP001150266">
    <property type="component" value="Unassembled WGS sequence"/>
</dbReference>
<reference evidence="2" key="1">
    <citation type="submission" date="2022-08" db="EMBL/GenBank/DDBJ databases">
        <title>A Global Phylogenomic Analysis of the Shiitake Genus Lentinula.</title>
        <authorList>
            <consortium name="DOE Joint Genome Institute"/>
            <person name="Sierra-Patev S."/>
            <person name="Min B."/>
            <person name="Naranjo-Ortiz M."/>
            <person name="Looney B."/>
            <person name="Konkel Z."/>
            <person name="Slot J.C."/>
            <person name="Sakamoto Y."/>
            <person name="Steenwyk J.L."/>
            <person name="Rokas A."/>
            <person name="Carro J."/>
            <person name="Camarero S."/>
            <person name="Ferreira P."/>
            <person name="Molpeceres G."/>
            <person name="Ruiz-Duenas F.J."/>
            <person name="Serrano A."/>
            <person name="Henrissat B."/>
            <person name="Drula E."/>
            <person name="Hughes K.W."/>
            <person name="Mata J.L."/>
            <person name="Ishikawa N.K."/>
            <person name="Vargas-Isla R."/>
            <person name="Ushijima S."/>
            <person name="Smith C.A."/>
            <person name="Ahrendt S."/>
            <person name="Andreopoulos W."/>
            <person name="He G."/>
            <person name="Labutti K."/>
            <person name="Lipzen A."/>
            <person name="Ng V."/>
            <person name="Riley R."/>
            <person name="Sandor L."/>
            <person name="Barry K."/>
            <person name="Martinez A.T."/>
            <person name="Xiao Y."/>
            <person name="Gibbons J.G."/>
            <person name="Terashima K."/>
            <person name="Grigoriev I.V."/>
            <person name="Hibbett D.S."/>
        </authorList>
    </citation>
    <scope>NUCLEOTIDE SEQUENCE</scope>
    <source>
        <strain evidence="2">JLM2183</strain>
    </source>
</reference>
<keyword evidence="1" id="KW-0472">Membrane</keyword>
<keyword evidence="3" id="KW-1185">Reference proteome</keyword>
<dbReference type="OrthoDB" id="5570013at2759"/>
<feature type="transmembrane region" description="Helical" evidence="1">
    <location>
        <begin position="50"/>
        <end position="68"/>
    </location>
</feature>
<keyword evidence="1" id="KW-0812">Transmembrane</keyword>